<organism evidence="2 3">
    <name type="scientific">Tanacetum coccineum</name>
    <dbReference type="NCBI Taxonomy" id="301880"/>
    <lineage>
        <taxon>Eukaryota</taxon>
        <taxon>Viridiplantae</taxon>
        <taxon>Streptophyta</taxon>
        <taxon>Embryophyta</taxon>
        <taxon>Tracheophyta</taxon>
        <taxon>Spermatophyta</taxon>
        <taxon>Magnoliopsida</taxon>
        <taxon>eudicotyledons</taxon>
        <taxon>Gunneridae</taxon>
        <taxon>Pentapetalae</taxon>
        <taxon>asterids</taxon>
        <taxon>campanulids</taxon>
        <taxon>Asterales</taxon>
        <taxon>Asteraceae</taxon>
        <taxon>Asteroideae</taxon>
        <taxon>Anthemideae</taxon>
        <taxon>Anthemidinae</taxon>
        <taxon>Tanacetum</taxon>
    </lineage>
</organism>
<comment type="caution">
    <text evidence="2">The sequence shown here is derived from an EMBL/GenBank/DDBJ whole genome shotgun (WGS) entry which is preliminary data.</text>
</comment>
<reference evidence="2" key="1">
    <citation type="journal article" date="2022" name="Int. J. Mol. Sci.">
        <title>Draft Genome of Tanacetum Coccineum: Genomic Comparison of Closely Related Tanacetum-Family Plants.</title>
        <authorList>
            <person name="Yamashiro T."/>
            <person name="Shiraishi A."/>
            <person name="Nakayama K."/>
            <person name="Satake H."/>
        </authorList>
    </citation>
    <scope>NUCLEOTIDE SEQUENCE</scope>
</reference>
<feature type="region of interest" description="Disordered" evidence="1">
    <location>
        <begin position="158"/>
        <end position="222"/>
    </location>
</feature>
<feature type="compositionally biased region" description="Basic and acidic residues" evidence="1">
    <location>
        <begin position="188"/>
        <end position="202"/>
    </location>
</feature>
<dbReference type="Proteomes" id="UP001151760">
    <property type="component" value="Unassembled WGS sequence"/>
</dbReference>
<evidence type="ECO:0000313" key="2">
    <source>
        <dbReference type="EMBL" id="GJT33377.1"/>
    </source>
</evidence>
<name>A0ABQ5D4S1_9ASTR</name>
<accession>A0ABQ5D4S1</accession>
<sequence>MHQPWRTFAAIINRRPFGKDCGLTQALLDIKVDKKQENRKKRASQIYGAVLHECLSSPVMRKVKGYKTYLGFSTGEVPPKVARKFKKASLSSRSELVPGDENVKKKGKKIARHLPNMYDSKPTTVFELTIRITALEKQGCDLKKDHLHTSSGHLSCQSIRHKRSAERQDTDVELLAGSDQGLKKRKTSKEAEPTTGPKKKDSTSSSSKGTKSQPKLTGKSVQ</sequence>
<dbReference type="EMBL" id="BQNB010014872">
    <property type="protein sequence ID" value="GJT33377.1"/>
    <property type="molecule type" value="Genomic_DNA"/>
</dbReference>
<evidence type="ECO:0000313" key="3">
    <source>
        <dbReference type="Proteomes" id="UP001151760"/>
    </source>
</evidence>
<evidence type="ECO:0000256" key="1">
    <source>
        <dbReference type="SAM" id="MobiDB-lite"/>
    </source>
</evidence>
<proteinExistence type="predicted"/>
<protein>
    <submittedName>
        <fullName evidence="2">Uncharacterized protein</fullName>
    </submittedName>
</protein>
<keyword evidence="3" id="KW-1185">Reference proteome</keyword>
<reference evidence="2" key="2">
    <citation type="submission" date="2022-01" db="EMBL/GenBank/DDBJ databases">
        <authorList>
            <person name="Yamashiro T."/>
            <person name="Shiraishi A."/>
            <person name="Satake H."/>
            <person name="Nakayama K."/>
        </authorList>
    </citation>
    <scope>NUCLEOTIDE SEQUENCE</scope>
</reference>
<feature type="compositionally biased region" description="Low complexity" evidence="1">
    <location>
        <begin position="203"/>
        <end position="215"/>
    </location>
</feature>
<gene>
    <name evidence="2" type="ORF">Tco_0923796</name>
</gene>